<dbReference type="PANTHER" id="PTHR24305:SF232">
    <property type="entry name" value="P450, PUTATIVE (EUROFUNG)-RELATED"/>
    <property type="match status" value="1"/>
</dbReference>
<name>A0A9N9LZX1_9HELO</name>
<accession>A0A9N9LZX1</accession>
<dbReference type="InterPro" id="IPR036396">
    <property type="entry name" value="Cyt_P450_sf"/>
</dbReference>
<comment type="cofactor">
    <cofactor evidence="1">
        <name>heme</name>
        <dbReference type="ChEBI" id="CHEBI:30413"/>
    </cofactor>
</comment>
<keyword evidence="5" id="KW-0472">Membrane</keyword>
<dbReference type="GO" id="GO:0020037">
    <property type="term" value="F:heme binding"/>
    <property type="evidence" value="ECO:0007669"/>
    <property type="project" value="InterPro"/>
</dbReference>
<keyword evidence="5" id="KW-0812">Transmembrane</keyword>
<evidence type="ECO:0000256" key="1">
    <source>
        <dbReference type="ARBA" id="ARBA00001971"/>
    </source>
</evidence>
<dbReference type="EMBL" id="CAJVRM010000505">
    <property type="protein sequence ID" value="CAG8981656.1"/>
    <property type="molecule type" value="Genomic_DNA"/>
</dbReference>
<dbReference type="OrthoDB" id="10029320at2759"/>
<proteinExistence type="inferred from homology"/>
<evidence type="ECO:0000313" key="7">
    <source>
        <dbReference type="Proteomes" id="UP000701801"/>
    </source>
</evidence>
<keyword evidence="4" id="KW-0408">Iron</keyword>
<sequence>MSYQSAIALAYTFVILVIIKYFIWAPRKHHTAPRRLRNVKECLYLLKSSTLKQRASPNQRLVIAFGIDNAFTTVDPIHAKRFVNQSKSLLRTQGDDWKMLTQFASDWTKQVVFVKLQTSCSFRLLPMVQALVFHTVLRKFFPAISTPSDSEVEFITSRINSLWIASKGIACQDKTQLVYQRKEFQSRLQSTFSPNKSQSGEENPLNILLPAYETLWRVVLRIFLEVQFLSEPQRVCEYAAQFEKFLLDPTRGKFEEETQIQDGLSVSIKGIVAEGLRLYPPTRRIYREIDGEEVAVDVEYLHRDATNWGDDAMRFIPGRWATLTTCDAGKRGYMPFGAGTFECPAKPEFGLFAIGIMVGVLVTKFANQFELNGGDDLGPLENVRDAYSELELRRKI</sequence>
<evidence type="ECO:0008006" key="8">
    <source>
        <dbReference type="Google" id="ProtNLM"/>
    </source>
</evidence>
<evidence type="ECO:0000256" key="5">
    <source>
        <dbReference type="SAM" id="Phobius"/>
    </source>
</evidence>
<dbReference type="SUPFAM" id="SSF48264">
    <property type="entry name" value="Cytochrome P450"/>
    <property type="match status" value="1"/>
</dbReference>
<dbReference type="Gene3D" id="1.10.630.10">
    <property type="entry name" value="Cytochrome P450"/>
    <property type="match status" value="1"/>
</dbReference>
<protein>
    <recommendedName>
        <fullName evidence="8">Cytochrome P450</fullName>
    </recommendedName>
</protein>
<dbReference type="InterPro" id="IPR001128">
    <property type="entry name" value="Cyt_P450"/>
</dbReference>
<comment type="caution">
    <text evidence="6">The sequence shown here is derived from an EMBL/GenBank/DDBJ whole genome shotgun (WGS) entry which is preliminary data.</text>
</comment>
<dbReference type="InterPro" id="IPR050121">
    <property type="entry name" value="Cytochrome_P450_monoxygenase"/>
</dbReference>
<dbReference type="Pfam" id="PF00067">
    <property type="entry name" value="p450"/>
    <property type="match status" value="1"/>
</dbReference>
<dbReference type="GO" id="GO:0005506">
    <property type="term" value="F:iron ion binding"/>
    <property type="evidence" value="ECO:0007669"/>
    <property type="project" value="InterPro"/>
</dbReference>
<dbReference type="PANTHER" id="PTHR24305">
    <property type="entry name" value="CYTOCHROME P450"/>
    <property type="match status" value="1"/>
</dbReference>
<dbReference type="GO" id="GO:0016705">
    <property type="term" value="F:oxidoreductase activity, acting on paired donors, with incorporation or reduction of molecular oxygen"/>
    <property type="evidence" value="ECO:0007669"/>
    <property type="project" value="InterPro"/>
</dbReference>
<keyword evidence="3" id="KW-0479">Metal-binding</keyword>
<dbReference type="AlphaFoldDB" id="A0A9N9LZX1"/>
<feature type="transmembrane region" description="Helical" evidence="5">
    <location>
        <begin position="6"/>
        <end position="25"/>
    </location>
</feature>
<evidence type="ECO:0000256" key="2">
    <source>
        <dbReference type="ARBA" id="ARBA00010617"/>
    </source>
</evidence>
<evidence type="ECO:0000256" key="3">
    <source>
        <dbReference type="ARBA" id="ARBA00022723"/>
    </source>
</evidence>
<dbReference type="Proteomes" id="UP000701801">
    <property type="component" value="Unassembled WGS sequence"/>
</dbReference>
<reference evidence="6" key="1">
    <citation type="submission" date="2021-07" db="EMBL/GenBank/DDBJ databases">
        <authorList>
            <person name="Durling M."/>
        </authorList>
    </citation>
    <scope>NUCLEOTIDE SEQUENCE</scope>
</reference>
<evidence type="ECO:0000313" key="6">
    <source>
        <dbReference type="EMBL" id="CAG8981656.1"/>
    </source>
</evidence>
<evidence type="ECO:0000256" key="4">
    <source>
        <dbReference type="ARBA" id="ARBA00023004"/>
    </source>
</evidence>
<keyword evidence="7" id="KW-1185">Reference proteome</keyword>
<comment type="similarity">
    <text evidence="2">Belongs to the cytochrome P450 family.</text>
</comment>
<keyword evidence="5" id="KW-1133">Transmembrane helix</keyword>
<organism evidence="6 7">
    <name type="scientific">Hymenoscyphus albidus</name>
    <dbReference type="NCBI Taxonomy" id="595503"/>
    <lineage>
        <taxon>Eukaryota</taxon>
        <taxon>Fungi</taxon>
        <taxon>Dikarya</taxon>
        <taxon>Ascomycota</taxon>
        <taxon>Pezizomycotina</taxon>
        <taxon>Leotiomycetes</taxon>
        <taxon>Helotiales</taxon>
        <taxon>Helotiaceae</taxon>
        <taxon>Hymenoscyphus</taxon>
    </lineage>
</organism>
<gene>
    <name evidence="6" type="ORF">HYALB_00013531</name>
</gene>
<dbReference type="GO" id="GO:0004497">
    <property type="term" value="F:monooxygenase activity"/>
    <property type="evidence" value="ECO:0007669"/>
    <property type="project" value="InterPro"/>
</dbReference>